<dbReference type="InterPro" id="IPR019310">
    <property type="entry name" value="Efg1"/>
</dbReference>
<protein>
    <recommendedName>
        <fullName evidence="3">rRNA-processing protein EFG1</fullName>
    </recommendedName>
    <alternativeName>
        <fullName evidence="4">rRNA-processing protein efg1</fullName>
    </alternativeName>
</protein>
<reference evidence="9 10" key="1">
    <citation type="journal article" date="2019" name="Plant Biotechnol. J.">
        <title>The red bayberry genome and genetic basis of sex determination.</title>
        <authorList>
            <person name="Jia H.M."/>
            <person name="Jia H.J."/>
            <person name="Cai Q.L."/>
            <person name="Wang Y."/>
            <person name="Zhao H.B."/>
            <person name="Yang W.F."/>
            <person name="Wang G.Y."/>
            <person name="Li Y.H."/>
            <person name="Zhan D.L."/>
            <person name="Shen Y.T."/>
            <person name="Niu Q.F."/>
            <person name="Chang L."/>
            <person name="Qiu J."/>
            <person name="Zhao L."/>
            <person name="Xie H.B."/>
            <person name="Fu W.Y."/>
            <person name="Jin J."/>
            <person name="Li X.W."/>
            <person name="Jiao Y."/>
            <person name="Zhou C.C."/>
            <person name="Tu T."/>
            <person name="Chai C.Y."/>
            <person name="Gao J.L."/>
            <person name="Fan L.J."/>
            <person name="van de Weg E."/>
            <person name="Wang J.Y."/>
            <person name="Gao Z.S."/>
        </authorList>
    </citation>
    <scope>NUCLEOTIDE SEQUENCE [LARGE SCALE GENOMIC DNA]</scope>
    <source>
        <tissue evidence="9">Leaves</tissue>
    </source>
</reference>
<evidence type="ECO:0000256" key="2">
    <source>
        <dbReference type="ARBA" id="ARBA00006916"/>
    </source>
</evidence>
<feature type="compositionally biased region" description="Acidic residues" evidence="8">
    <location>
        <begin position="178"/>
        <end position="194"/>
    </location>
</feature>
<feature type="compositionally biased region" description="Low complexity" evidence="8">
    <location>
        <begin position="300"/>
        <end position="316"/>
    </location>
</feature>
<evidence type="ECO:0000256" key="7">
    <source>
        <dbReference type="ARBA" id="ARBA00023242"/>
    </source>
</evidence>
<keyword evidence="7" id="KW-0539">Nucleus</keyword>
<feature type="compositionally biased region" description="Low complexity" evidence="8">
    <location>
        <begin position="282"/>
        <end position="293"/>
    </location>
</feature>
<dbReference type="AlphaFoldDB" id="A0A6A1VVJ4"/>
<evidence type="ECO:0000256" key="1">
    <source>
        <dbReference type="ARBA" id="ARBA00004604"/>
    </source>
</evidence>
<feature type="compositionally biased region" description="Low complexity" evidence="8">
    <location>
        <begin position="252"/>
        <end position="271"/>
    </location>
</feature>
<dbReference type="Proteomes" id="UP000516437">
    <property type="component" value="Chromosome 4"/>
</dbReference>
<dbReference type="PANTHER" id="PTHR33911:SF1">
    <property type="entry name" value="RRNA-PROCESSING PROTEIN EFG1"/>
    <property type="match status" value="1"/>
</dbReference>
<proteinExistence type="inferred from homology"/>
<evidence type="ECO:0000256" key="4">
    <source>
        <dbReference type="ARBA" id="ARBA00019827"/>
    </source>
</evidence>
<keyword evidence="10" id="KW-1185">Reference proteome</keyword>
<feature type="region of interest" description="Disordered" evidence="8">
    <location>
        <begin position="170"/>
        <end position="354"/>
    </location>
</feature>
<dbReference type="GO" id="GO:0030688">
    <property type="term" value="C:preribosome, small subunit precursor"/>
    <property type="evidence" value="ECO:0007669"/>
    <property type="project" value="TreeGrafter"/>
</dbReference>
<dbReference type="EMBL" id="RXIC02000022">
    <property type="protein sequence ID" value="KAB1216755.1"/>
    <property type="molecule type" value="Genomic_DNA"/>
</dbReference>
<dbReference type="OrthoDB" id="47732at2759"/>
<evidence type="ECO:0000256" key="5">
    <source>
        <dbReference type="ARBA" id="ARBA00022552"/>
    </source>
</evidence>
<evidence type="ECO:0000313" key="10">
    <source>
        <dbReference type="Proteomes" id="UP000516437"/>
    </source>
</evidence>
<keyword evidence="5" id="KW-0698">rRNA processing</keyword>
<dbReference type="GO" id="GO:0000462">
    <property type="term" value="P:maturation of SSU-rRNA from tricistronic rRNA transcript (SSU-rRNA, 5.8S rRNA, LSU-rRNA)"/>
    <property type="evidence" value="ECO:0007669"/>
    <property type="project" value="TreeGrafter"/>
</dbReference>
<feature type="compositionally biased region" description="Low complexity" evidence="8">
    <location>
        <begin position="219"/>
        <end position="231"/>
    </location>
</feature>
<name>A0A6A1VVJ4_9ROSI</name>
<comment type="subcellular location">
    <subcellularLocation>
        <location evidence="1">Nucleus</location>
        <location evidence="1">Nucleolus</location>
    </subcellularLocation>
</comment>
<sequence>MAHGGYGKRRVKPAGRRSKGLGIAKKPKSVSLKNQIRSVERLLRKDLPPDVREAQEKKFEELKEQQEIHTRLAVERKIFLRDRKIKFFERRKIERRIRRLEKSQRASSGQAQDAEVADQLTKLKEDLEYVRFFPKTEKYLSLFTGDENSDIVDRRNKLRKQIKANLVAAAASGKDLEETGSEDDGLMDLSEDDFFLAGSSSDEADADDEWTDKSTREQASSASGKAASGMSSDERNQRQISARALMPPPGPATTTASSSGRSQSRFGPSSSKIKSIQRTEMSASSNTSNSRSGSDFKFRGSSNSGAGHSSNLSSNSDAHKPRRKRRPKKRKQQGVLQLHQLHPSYGMGAVDEFT</sequence>
<comment type="similarity">
    <text evidence="2">Belongs to the EFG1 family.</text>
</comment>
<feature type="compositionally biased region" description="Basic residues" evidence="8">
    <location>
        <begin position="1"/>
        <end position="19"/>
    </location>
</feature>
<evidence type="ECO:0000256" key="3">
    <source>
        <dbReference type="ARBA" id="ARBA00018689"/>
    </source>
</evidence>
<feature type="region of interest" description="Disordered" evidence="8">
    <location>
        <begin position="1"/>
        <end position="28"/>
    </location>
</feature>
<gene>
    <name evidence="9" type="ORF">CJ030_MR4G020671</name>
</gene>
<evidence type="ECO:0000313" key="9">
    <source>
        <dbReference type="EMBL" id="KAB1216755.1"/>
    </source>
</evidence>
<dbReference type="InterPro" id="IPR050786">
    <property type="entry name" value="EFG1_rRNA-proc"/>
</dbReference>
<organism evidence="9 10">
    <name type="scientific">Morella rubra</name>
    <name type="common">Chinese bayberry</name>
    <dbReference type="NCBI Taxonomy" id="262757"/>
    <lineage>
        <taxon>Eukaryota</taxon>
        <taxon>Viridiplantae</taxon>
        <taxon>Streptophyta</taxon>
        <taxon>Embryophyta</taxon>
        <taxon>Tracheophyta</taxon>
        <taxon>Spermatophyta</taxon>
        <taxon>Magnoliopsida</taxon>
        <taxon>eudicotyledons</taxon>
        <taxon>Gunneridae</taxon>
        <taxon>Pentapetalae</taxon>
        <taxon>rosids</taxon>
        <taxon>fabids</taxon>
        <taxon>Fagales</taxon>
        <taxon>Myricaceae</taxon>
        <taxon>Morella</taxon>
    </lineage>
</organism>
<dbReference type="GO" id="GO:0005730">
    <property type="term" value="C:nucleolus"/>
    <property type="evidence" value="ECO:0007669"/>
    <property type="project" value="UniProtKB-SubCell"/>
</dbReference>
<accession>A0A6A1VVJ4</accession>
<keyword evidence="6" id="KW-0175">Coiled coil</keyword>
<feature type="compositionally biased region" description="Basic residues" evidence="8">
    <location>
        <begin position="320"/>
        <end position="332"/>
    </location>
</feature>
<comment type="caution">
    <text evidence="9">The sequence shown here is derived from an EMBL/GenBank/DDBJ whole genome shotgun (WGS) entry which is preliminary data.</text>
</comment>
<dbReference type="PANTHER" id="PTHR33911">
    <property type="entry name" value="RRNA-PROCESSING PROTEIN EFG1"/>
    <property type="match status" value="1"/>
</dbReference>
<evidence type="ECO:0000256" key="8">
    <source>
        <dbReference type="SAM" id="MobiDB-lite"/>
    </source>
</evidence>
<dbReference type="Pfam" id="PF10153">
    <property type="entry name" value="Efg1"/>
    <property type="match status" value="1"/>
</dbReference>
<feature type="compositionally biased region" description="Polar residues" evidence="8">
    <location>
        <begin position="272"/>
        <end position="281"/>
    </location>
</feature>
<evidence type="ECO:0000256" key="6">
    <source>
        <dbReference type="ARBA" id="ARBA00023054"/>
    </source>
</evidence>